<name>A0A163K2U9_DIDRA</name>
<feature type="compositionally biased region" description="Low complexity" evidence="1">
    <location>
        <begin position="57"/>
        <end position="75"/>
    </location>
</feature>
<reference evidence="2 3" key="1">
    <citation type="journal article" date="2016" name="Sci. Rep.">
        <title>Draft genome sequencing and secretome analysis of fungal phytopathogen Ascochyta rabiei provides insight into the necrotrophic effector repertoire.</title>
        <authorList>
            <person name="Verma S."/>
            <person name="Gazara R.K."/>
            <person name="Nizam S."/>
            <person name="Parween S."/>
            <person name="Chattopadhyay D."/>
            <person name="Verma P.K."/>
        </authorList>
    </citation>
    <scope>NUCLEOTIDE SEQUENCE [LARGE SCALE GENOMIC DNA]</scope>
    <source>
        <strain evidence="2 3">ArDII</strain>
    </source>
</reference>
<feature type="region of interest" description="Disordered" evidence="1">
    <location>
        <begin position="1"/>
        <end position="79"/>
    </location>
</feature>
<feature type="compositionally biased region" description="Basic and acidic residues" evidence="1">
    <location>
        <begin position="24"/>
        <end position="39"/>
    </location>
</feature>
<keyword evidence="3" id="KW-1185">Reference proteome</keyword>
<evidence type="ECO:0000313" key="2">
    <source>
        <dbReference type="EMBL" id="KZM26739.1"/>
    </source>
</evidence>
<proteinExistence type="predicted"/>
<sequence>MRYEKTSVAYDAAAFNNSGDEEDATRQHEPSEDLSEHMDQFYNAATAGTASVDDSCESTSQSRENASSSNARTSSRCSGLEMSATSKSLADSIPNTELDEDAFDTWSNLSSHLRLRDRTSGKEQPWTYGPGQEEVLAAPQAEQLYEAIVMSGRLDAGRSPFSEPSSHAESGPEAAASFPDFGHVKMCSCAWNVWYTGQCHDSDEARSAILPPEPCESGVQASTRRFAAETRMP</sequence>
<accession>A0A163K2U9</accession>
<evidence type="ECO:0000313" key="3">
    <source>
        <dbReference type="Proteomes" id="UP000076837"/>
    </source>
</evidence>
<dbReference type="EMBL" id="JYNV01000097">
    <property type="protein sequence ID" value="KZM26739.1"/>
    <property type="molecule type" value="Genomic_DNA"/>
</dbReference>
<dbReference type="AlphaFoldDB" id="A0A163K2U9"/>
<gene>
    <name evidence="2" type="ORF">ST47_g2116</name>
</gene>
<organism evidence="2 3">
    <name type="scientific">Didymella rabiei</name>
    <name type="common">Chickpea ascochyta blight fungus</name>
    <name type="synonym">Mycosphaerella rabiei</name>
    <dbReference type="NCBI Taxonomy" id="5454"/>
    <lineage>
        <taxon>Eukaryota</taxon>
        <taxon>Fungi</taxon>
        <taxon>Dikarya</taxon>
        <taxon>Ascomycota</taxon>
        <taxon>Pezizomycotina</taxon>
        <taxon>Dothideomycetes</taxon>
        <taxon>Pleosporomycetidae</taxon>
        <taxon>Pleosporales</taxon>
        <taxon>Pleosporineae</taxon>
        <taxon>Didymellaceae</taxon>
        <taxon>Ascochyta</taxon>
    </lineage>
</organism>
<protein>
    <submittedName>
        <fullName evidence="2">Uncharacterized protein</fullName>
    </submittedName>
</protein>
<comment type="caution">
    <text evidence="2">The sequence shown here is derived from an EMBL/GenBank/DDBJ whole genome shotgun (WGS) entry which is preliminary data.</text>
</comment>
<feature type="region of interest" description="Disordered" evidence="1">
    <location>
        <begin position="210"/>
        <end position="233"/>
    </location>
</feature>
<dbReference type="Proteomes" id="UP000076837">
    <property type="component" value="Unassembled WGS sequence"/>
</dbReference>
<evidence type="ECO:0000256" key="1">
    <source>
        <dbReference type="SAM" id="MobiDB-lite"/>
    </source>
</evidence>